<proteinExistence type="predicted"/>
<organism evidence="2 3">
    <name type="scientific">Phocaeicola dorei</name>
    <dbReference type="NCBI Taxonomy" id="357276"/>
    <lineage>
        <taxon>Bacteria</taxon>
        <taxon>Pseudomonadati</taxon>
        <taxon>Bacteroidota</taxon>
        <taxon>Bacteroidia</taxon>
        <taxon>Bacteroidales</taxon>
        <taxon>Bacteroidaceae</taxon>
        <taxon>Phocaeicola</taxon>
    </lineage>
</organism>
<sequence length="96" mass="11360">MSTVHQTSPNGEITLDYIMQRDLTFRYMLLGRLQADCEYYLGFGNRNTKRLWAGSEERQIDFMIKLYDSFSADEKPEWLTMDEIVAYSEKMAVKEQ</sequence>
<protein>
    <recommendedName>
        <fullName evidence="1">Large polyvalent protein-associated domain-containing protein</fullName>
    </recommendedName>
</protein>
<dbReference type="InterPro" id="IPR040789">
    <property type="entry name" value="LPD11"/>
</dbReference>
<dbReference type="Proteomes" id="UP000347681">
    <property type="component" value="Unassembled WGS sequence"/>
</dbReference>
<gene>
    <name evidence="2" type="ORF">F2Y61_21025</name>
</gene>
<evidence type="ECO:0000313" key="2">
    <source>
        <dbReference type="EMBL" id="KAA5379409.1"/>
    </source>
</evidence>
<evidence type="ECO:0000259" key="1">
    <source>
        <dbReference type="Pfam" id="PF18824"/>
    </source>
</evidence>
<dbReference type="AlphaFoldDB" id="A0A5M5ZPC0"/>
<reference evidence="2 3" key="1">
    <citation type="journal article" date="2019" name="Nat. Med.">
        <title>A library of human gut bacterial isolates paired with longitudinal multiomics data enables mechanistic microbiome research.</title>
        <authorList>
            <person name="Poyet M."/>
            <person name="Groussin M."/>
            <person name="Gibbons S.M."/>
            <person name="Avila-Pacheco J."/>
            <person name="Jiang X."/>
            <person name="Kearney S.M."/>
            <person name="Perrotta A.R."/>
            <person name="Berdy B."/>
            <person name="Zhao S."/>
            <person name="Lieberman T.D."/>
            <person name="Swanson P.K."/>
            <person name="Smith M."/>
            <person name="Roesemann S."/>
            <person name="Alexander J.E."/>
            <person name="Rich S.A."/>
            <person name="Livny J."/>
            <person name="Vlamakis H."/>
            <person name="Clish C."/>
            <person name="Bullock K."/>
            <person name="Deik A."/>
            <person name="Scott J."/>
            <person name="Pierce K.A."/>
            <person name="Xavier R.J."/>
            <person name="Alm E.J."/>
        </authorList>
    </citation>
    <scope>NUCLEOTIDE SEQUENCE [LARGE SCALE GENOMIC DNA]</scope>
    <source>
        <strain evidence="2 3">BIOML-A5</strain>
    </source>
</reference>
<comment type="caution">
    <text evidence="2">The sequence shown here is derived from an EMBL/GenBank/DDBJ whole genome shotgun (WGS) entry which is preliminary data.</text>
</comment>
<accession>A0A5M5ZPC0</accession>
<name>A0A5M5ZPC0_9BACT</name>
<feature type="domain" description="Large polyvalent protein-associated" evidence="1">
    <location>
        <begin position="24"/>
        <end position="91"/>
    </location>
</feature>
<dbReference type="Pfam" id="PF18824">
    <property type="entry name" value="LPD11"/>
    <property type="match status" value="1"/>
</dbReference>
<dbReference type="EMBL" id="VVZB01000021">
    <property type="protein sequence ID" value="KAA5379409.1"/>
    <property type="molecule type" value="Genomic_DNA"/>
</dbReference>
<evidence type="ECO:0000313" key="3">
    <source>
        <dbReference type="Proteomes" id="UP000347681"/>
    </source>
</evidence>